<dbReference type="Gene3D" id="2.30.30.30">
    <property type="match status" value="1"/>
</dbReference>
<dbReference type="PANTHER" id="PTHR13691:SF5">
    <property type="entry name" value="LARGE RIBOSOMAL SUBUNIT PROTEIN UL2M"/>
    <property type="match status" value="1"/>
</dbReference>
<dbReference type="SUPFAM" id="SSF54821">
    <property type="entry name" value="Ribosomal protein S3 C-terminal domain"/>
    <property type="match status" value="1"/>
</dbReference>
<dbReference type="FunFam" id="2.30.30.30:FF:000001">
    <property type="entry name" value="50S ribosomal protein L2"/>
    <property type="match status" value="1"/>
</dbReference>
<evidence type="ECO:0000256" key="5">
    <source>
        <dbReference type="ARBA" id="ARBA00035154"/>
    </source>
</evidence>
<dbReference type="GO" id="GO:0015934">
    <property type="term" value="C:large ribosomal subunit"/>
    <property type="evidence" value="ECO:0007669"/>
    <property type="project" value="InterPro"/>
</dbReference>
<dbReference type="NCBIfam" id="TIGR01009">
    <property type="entry name" value="rpsC_bact"/>
    <property type="match status" value="1"/>
</dbReference>
<reference evidence="12" key="3">
    <citation type="submission" date="2023-05" db="EMBL/GenBank/DDBJ databases">
        <authorList>
            <person name="Smith C.H."/>
        </authorList>
    </citation>
    <scope>NUCLEOTIDE SEQUENCE</scope>
    <source>
        <strain evidence="12">CHS0354</strain>
        <tissue evidence="12">Mantle</tissue>
    </source>
</reference>
<evidence type="ECO:0000256" key="2">
    <source>
        <dbReference type="ARBA" id="ARBA00010761"/>
    </source>
</evidence>
<dbReference type="InterPro" id="IPR014722">
    <property type="entry name" value="Rib_uL2_dom2"/>
</dbReference>
<comment type="similarity">
    <text evidence="1">Belongs to the universal ribosomal protein uL2 family.</text>
</comment>
<dbReference type="SMART" id="SM01382">
    <property type="entry name" value="Ribosomal_L2_C"/>
    <property type="match status" value="1"/>
</dbReference>
<comment type="caution">
    <text evidence="12">The sequence shown here is derived from an EMBL/GenBank/DDBJ whole genome shotgun (WGS) entry which is preliminary data.</text>
</comment>
<keyword evidence="13" id="KW-1185">Reference proteome</keyword>
<feature type="domain" description="Large ribosomal subunit protein uL2 C-terminal" evidence="10">
    <location>
        <begin position="124"/>
        <end position="251"/>
    </location>
</feature>
<reference evidence="12" key="1">
    <citation type="journal article" date="2021" name="Genome Biol. Evol.">
        <title>A High-Quality Reference Genome for a Parasitic Bivalve with Doubly Uniparental Inheritance (Bivalvia: Unionida).</title>
        <authorList>
            <person name="Smith C.H."/>
        </authorList>
    </citation>
    <scope>NUCLEOTIDE SEQUENCE</scope>
    <source>
        <strain evidence="12">CHS0354</strain>
    </source>
</reference>
<dbReference type="InterPro" id="IPR002171">
    <property type="entry name" value="Ribosomal_uL2"/>
</dbReference>
<dbReference type="InterPro" id="IPR012340">
    <property type="entry name" value="NA-bd_OB-fold"/>
</dbReference>
<name>A0AAE0RYY3_9BIVA</name>
<comment type="similarity">
    <text evidence="2 8">Belongs to the universal ribosomal protein uS3 family.</text>
</comment>
<dbReference type="InterPro" id="IPR005880">
    <property type="entry name" value="Ribosomal_uL2_bac/org-type"/>
</dbReference>
<dbReference type="InterPro" id="IPR009019">
    <property type="entry name" value="KH_sf_prok-type"/>
</dbReference>
<dbReference type="Gene3D" id="2.40.50.140">
    <property type="entry name" value="Nucleic acid-binding proteins"/>
    <property type="match status" value="1"/>
</dbReference>
<organism evidence="12 13">
    <name type="scientific">Potamilus streckersoni</name>
    <dbReference type="NCBI Taxonomy" id="2493646"/>
    <lineage>
        <taxon>Eukaryota</taxon>
        <taxon>Metazoa</taxon>
        <taxon>Spiralia</taxon>
        <taxon>Lophotrochozoa</taxon>
        <taxon>Mollusca</taxon>
        <taxon>Bivalvia</taxon>
        <taxon>Autobranchia</taxon>
        <taxon>Heteroconchia</taxon>
        <taxon>Palaeoheterodonta</taxon>
        <taxon>Unionida</taxon>
        <taxon>Unionoidea</taxon>
        <taxon>Unionidae</taxon>
        <taxon>Ambleminae</taxon>
        <taxon>Lampsilini</taxon>
        <taxon>Potamilus</taxon>
    </lineage>
</organism>
<feature type="domain" description="Large ribosomal subunit protein uL2 RNA-binding" evidence="11">
    <location>
        <begin position="42"/>
        <end position="118"/>
    </location>
</feature>
<dbReference type="Pfam" id="PF00189">
    <property type="entry name" value="Ribosomal_S3_C"/>
    <property type="match status" value="1"/>
</dbReference>
<dbReference type="Gene3D" id="4.10.950.10">
    <property type="entry name" value="Ribosomal protein L2, domain 3"/>
    <property type="match status" value="1"/>
</dbReference>
<evidence type="ECO:0000256" key="9">
    <source>
        <dbReference type="SAM" id="MobiDB-lite"/>
    </source>
</evidence>
<dbReference type="NCBIfam" id="TIGR01171">
    <property type="entry name" value="rplB_bact"/>
    <property type="match status" value="1"/>
</dbReference>
<dbReference type="AlphaFoldDB" id="A0AAE0RYY3"/>
<dbReference type="InterPro" id="IPR001351">
    <property type="entry name" value="Ribosomal_uS3_C"/>
</dbReference>
<keyword evidence="4 8" id="KW-0687">Ribonucleoprotein</keyword>
<feature type="compositionally biased region" description="Basic and acidic residues" evidence="9">
    <location>
        <begin position="381"/>
        <end position="391"/>
    </location>
</feature>
<dbReference type="Pfam" id="PF00181">
    <property type="entry name" value="Ribosomal_L2_N"/>
    <property type="match status" value="1"/>
</dbReference>
<dbReference type="InterPro" id="IPR018280">
    <property type="entry name" value="Ribosomal_uS3_CS"/>
</dbReference>
<dbReference type="SUPFAM" id="SSF54814">
    <property type="entry name" value="Prokaryotic type KH domain (KH-domain type II)"/>
    <property type="match status" value="1"/>
</dbReference>
<reference evidence="12" key="2">
    <citation type="journal article" date="2021" name="Genome Biol. Evol.">
        <title>Developing a high-quality reference genome for a parasitic bivalve with doubly uniparental inheritance (Bivalvia: Unionida).</title>
        <authorList>
            <person name="Smith C.H."/>
        </authorList>
    </citation>
    <scope>NUCLEOTIDE SEQUENCE</scope>
    <source>
        <strain evidence="12">CHS0354</strain>
        <tissue evidence="12">Mantle</tissue>
    </source>
</reference>
<protein>
    <recommendedName>
        <fullName evidence="6">Large ribosomal subunit protein uL2</fullName>
    </recommendedName>
    <alternativeName>
        <fullName evidence="7">60S ribosomal protein L8</fullName>
    </alternativeName>
    <alternativeName>
        <fullName evidence="5">Small ribosomal subunit protein uS3c</fullName>
    </alternativeName>
</protein>
<evidence type="ECO:0000256" key="4">
    <source>
        <dbReference type="ARBA" id="ARBA00023274"/>
    </source>
</evidence>
<dbReference type="PROSITE" id="PS00467">
    <property type="entry name" value="RIBOSOMAL_L2"/>
    <property type="match status" value="1"/>
</dbReference>
<dbReference type="PROSITE" id="PS00548">
    <property type="entry name" value="RIBOSOMAL_S3"/>
    <property type="match status" value="1"/>
</dbReference>
<dbReference type="InterPro" id="IPR022671">
    <property type="entry name" value="Ribosomal_uL2_CS"/>
</dbReference>
<dbReference type="Pfam" id="PF03947">
    <property type="entry name" value="Ribosomal_L2_C"/>
    <property type="match status" value="1"/>
</dbReference>
<dbReference type="PANTHER" id="PTHR13691">
    <property type="entry name" value="RIBOSOMAL PROTEIN L2"/>
    <property type="match status" value="1"/>
</dbReference>
<dbReference type="InterPro" id="IPR022669">
    <property type="entry name" value="Ribosomal_uL2_C"/>
</dbReference>
<dbReference type="InterPro" id="IPR036419">
    <property type="entry name" value="Ribosomal_S3_C_sf"/>
</dbReference>
<dbReference type="InterPro" id="IPR005704">
    <property type="entry name" value="Ribosomal_uS3_bac-typ"/>
</dbReference>
<evidence type="ECO:0000256" key="6">
    <source>
        <dbReference type="ARBA" id="ARBA00035242"/>
    </source>
</evidence>
<dbReference type="FunFam" id="2.40.50.140:FF:000003">
    <property type="entry name" value="50S ribosomal protein L2"/>
    <property type="match status" value="1"/>
</dbReference>
<dbReference type="InterPro" id="IPR014726">
    <property type="entry name" value="Ribosomal_uL2_dom3"/>
</dbReference>
<keyword evidence="3 8" id="KW-0689">Ribosomal protein</keyword>
<dbReference type="GO" id="GO:0019843">
    <property type="term" value="F:rRNA binding"/>
    <property type="evidence" value="ECO:0007669"/>
    <property type="project" value="UniProtKB-KW"/>
</dbReference>
<dbReference type="SUPFAM" id="SSF50104">
    <property type="entry name" value="Translation proteins SH3-like domain"/>
    <property type="match status" value="1"/>
</dbReference>
<dbReference type="Proteomes" id="UP001195483">
    <property type="component" value="Unassembled WGS sequence"/>
</dbReference>
<dbReference type="Gene3D" id="3.30.1140.32">
    <property type="entry name" value="Ribosomal protein S3, C-terminal domain"/>
    <property type="match status" value="1"/>
</dbReference>
<dbReference type="SUPFAM" id="SSF50249">
    <property type="entry name" value="Nucleic acid-binding proteins"/>
    <property type="match status" value="1"/>
</dbReference>
<dbReference type="EMBL" id="JAEAOA010001427">
    <property type="protein sequence ID" value="KAK3582222.1"/>
    <property type="molecule type" value="Genomic_DNA"/>
</dbReference>
<evidence type="ECO:0000259" key="11">
    <source>
        <dbReference type="SMART" id="SM01383"/>
    </source>
</evidence>
<evidence type="ECO:0000256" key="7">
    <source>
        <dbReference type="ARBA" id="ARBA00035350"/>
    </source>
</evidence>
<dbReference type="InterPro" id="IPR008991">
    <property type="entry name" value="Translation_prot_SH3-like_sf"/>
</dbReference>
<evidence type="ECO:0000313" key="12">
    <source>
        <dbReference type="EMBL" id="KAK3582222.1"/>
    </source>
</evidence>
<dbReference type="GO" id="GO:0002181">
    <property type="term" value="P:cytoplasmic translation"/>
    <property type="evidence" value="ECO:0007669"/>
    <property type="project" value="TreeGrafter"/>
</dbReference>
<dbReference type="HAMAP" id="MF_01320_B">
    <property type="entry name" value="Ribosomal_uL2_B"/>
    <property type="match status" value="1"/>
</dbReference>
<dbReference type="InterPro" id="IPR022666">
    <property type="entry name" value="Ribosomal_uL2_RNA-bd_dom"/>
</dbReference>
<sequence length="416" mass="46035">MSVRNLKPTSPASRFLSYSLFESLDKVKPEKSLLASLQKSGGRNNLGRITSRHRGGGHKRRYRVIDFKRDKEDVDARLTTLEYDPNRSAWIALLFYSDGEKRYIIAPKGVKKGDLIQTGGKADIKPGNCLRLQNIPVGENVHNIELKMGHGGQMARSAGSFATLVAREGGYATLRLPSGEMRKVRSECKATIGVVSNSEHENLSLGKAGRSRWLGIRPQTRGIAMNPVDHPMGGGEGVVVGRNGEEVGAISQEIAKITGKDVKIDVVEIRKPEIHGQLIADTIASQLEGRIAFKRSVKHAMQQAERGGCLGIKVQVAGRLGGIEIARTEHYKWGKVPLHTLRANIDYAESTAFTVTGTVGVKVWVYKGEIIARKIEALEEEEKQKMKDRRTNLPKGRNRPNQNNVRRGRNREERGN</sequence>
<evidence type="ECO:0000259" key="10">
    <source>
        <dbReference type="SMART" id="SM01382"/>
    </source>
</evidence>
<dbReference type="HAMAP" id="MF_01309_B">
    <property type="entry name" value="Ribosomal_uS3_B"/>
    <property type="match status" value="1"/>
</dbReference>
<evidence type="ECO:0000256" key="1">
    <source>
        <dbReference type="ARBA" id="ARBA00005636"/>
    </source>
</evidence>
<evidence type="ECO:0000256" key="3">
    <source>
        <dbReference type="ARBA" id="ARBA00022980"/>
    </source>
</evidence>
<feature type="region of interest" description="Disordered" evidence="9">
    <location>
        <begin position="381"/>
        <end position="416"/>
    </location>
</feature>
<gene>
    <name evidence="12" type="ORF">CHS0354_023761</name>
</gene>
<accession>A0AAE0RYY3</accession>
<dbReference type="GO" id="GO:0016740">
    <property type="term" value="F:transferase activity"/>
    <property type="evidence" value="ECO:0007669"/>
    <property type="project" value="InterPro"/>
</dbReference>
<evidence type="ECO:0000256" key="8">
    <source>
        <dbReference type="RuleBase" id="RU003624"/>
    </source>
</evidence>
<evidence type="ECO:0000313" key="13">
    <source>
        <dbReference type="Proteomes" id="UP001195483"/>
    </source>
</evidence>
<dbReference type="SMART" id="SM01383">
    <property type="entry name" value="Ribosomal_L2"/>
    <property type="match status" value="1"/>
</dbReference>
<dbReference type="GO" id="GO:0003735">
    <property type="term" value="F:structural constituent of ribosome"/>
    <property type="evidence" value="ECO:0007669"/>
    <property type="project" value="InterPro"/>
</dbReference>
<proteinExistence type="inferred from homology"/>